<dbReference type="AlphaFoldDB" id="A0A2S8GDR7"/>
<evidence type="ECO:0000256" key="2">
    <source>
        <dbReference type="ARBA" id="ARBA00022448"/>
    </source>
</evidence>
<evidence type="ECO:0000256" key="6">
    <source>
        <dbReference type="ARBA" id="ARBA00023136"/>
    </source>
</evidence>
<evidence type="ECO:0000256" key="5">
    <source>
        <dbReference type="ARBA" id="ARBA00022989"/>
    </source>
</evidence>
<dbReference type="GO" id="GO:0015212">
    <property type="term" value="F:cytidine transmembrane transporter activity"/>
    <property type="evidence" value="ECO:0007669"/>
    <property type="project" value="TreeGrafter"/>
</dbReference>
<dbReference type="InterPro" id="IPR004740">
    <property type="entry name" value="Nuc_H_symport"/>
</dbReference>
<feature type="transmembrane region" description="Helical" evidence="7">
    <location>
        <begin position="132"/>
        <end position="154"/>
    </location>
</feature>
<dbReference type="PANTHER" id="PTHR23522">
    <property type="entry name" value="BLL5896 PROTEIN"/>
    <property type="match status" value="1"/>
</dbReference>
<evidence type="ECO:0000313" key="8">
    <source>
        <dbReference type="EMBL" id="PQO42608.1"/>
    </source>
</evidence>
<comment type="subcellular location">
    <subcellularLocation>
        <location evidence="1">Cell membrane</location>
        <topology evidence="1">Multi-pass membrane protein</topology>
    </subcellularLocation>
</comment>
<keyword evidence="3" id="KW-1003">Cell membrane</keyword>
<dbReference type="OrthoDB" id="9783013at2"/>
<evidence type="ECO:0000256" key="1">
    <source>
        <dbReference type="ARBA" id="ARBA00004651"/>
    </source>
</evidence>
<dbReference type="GO" id="GO:0015213">
    <property type="term" value="F:uridine transmembrane transporter activity"/>
    <property type="evidence" value="ECO:0007669"/>
    <property type="project" value="TreeGrafter"/>
</dbReference>
<comment type="caution">
    <text evidence="8">The sequence shown here is derived from an EMBL/GenBank/DDBJ whole genome shotgun (WGS) entry which is preliminary data.</text>
</comment>
<dbReference type="GO" id="GO:0005886">
    <property type="term" value="C:plasma membrane"/>
    <property type="evidence" value="ECO:0007669"/>
    <property type="project" value="UniProtKB-SubCell"/>
</dbReference>
<accession>A0A2S8GDR7</accession>
<sequence>MLNPKVIGLSVMMFLQFFVWGAWYVTVGNYMKAHGMFDQVGWAYTVAPIAAIVSPFFLGFIADRYFASEKVLAVLHLLGAVAMFLVPMAASISSTAFILMLLVHTLCYMPTLGLTNTLAFHNIDDQEKEFPVVRVFGTIGWIVANLTVGTVFGADYSETQFYITGVAGIVLGLFSFTLPHTPPPSAGQKVTIREIAGLDTLALLKERSFAVFIVGSFLICIPLAAYYAFAPVYVGKVGFTSPASTMSFGQGSEIVFMLLMPLFFARLGVKWMLFVGMAAWVVRYGLFAAANDGDMYMLVFLGILLHGICYDFFFVTGFIYTDKKCTKEMRGQAQGFLVLVTQGLGLGIGAQLMNRLVGYYTPQEAKDLGAESAALAKKAFAMTDVEAAKPLFDQADALAAQASQLMDWQMIWLIPCIMAGIVMILFGLLFNDKVDASEEETGYGTDEAPATEPSH</sequence>
<keyword evidence="6 7" id="KW-0472">Membrane</keyword>
<feature type="transmembrane region" description="Helical" evidence="7">
    <location>
        <begin position="41"/>
        <end position="62"/>
    </location>
</feature>
<feature type="transmembrane region" description="Helical" evidence="7">
    <location>
        <begin position="7"/>
        <end position="26"/>
    </location>
</feature>
<reference evidence="8 9" key="1">
    <citation type="submission" date="2018-02" db="EMBL/GenBank/DDBJ databases">
        <title>Comparative genomes isolates from brazilian mangrove.</title>
        <authorList>
            <person name="Araujo J.E."/>
            <person name="Taketani R.G."/>
            <person name="Silva M.C.P."/>
            <person name="Loureco M.V."/>
            <person name="Andreote F.D."/>
        </authorList>
    </citation>
    <scope>NUCLEOTIDE SEQUENCE [LARGE SCALE GENOMIC DNA]</scope>
    <source>
        <strain evidence="8 9">NAP PRIS-MGV</strain>
    </source>
</reference>
<evidence type="ECO:0000256" key="3">
    <source>
        <dbReference type="ARBA" id="ARBA00022475"/>
    </source>
</evidence>
<feature type="transmembrane region" description="Helical" evidence="7">
    <location>
        <begin position="209"/>
        <end position="234"/>
    </location>
</feature>
<dbReference type="RefSeq" id="WP_105351080.1">
    <property type="nucleotide sequence ID" value="NZ_PUIB01000003.1"/>
</dbReference>
<evidence type="ECO:0000256" key="7">
    <source>
        <dbReference type="SAM" id="Phobius"/>
    </source>
</evidence>
<keyword evidence="5 7" id="KW-1133">Transmembrane helix</keyword>
<feature type="transmembrane region" description="Helical" evidence="7">
    <location>
        <begin position="296"/>
        <end position="321"/>
    </location>
</feature>
<dbReference type="SUPFAM" id="SSF103473">
    <property type="entry name" value="MFS general substrate transporter"/>
    <property type="match status" value="1"/>
</dbReference>
<evidence type="ECO:0000313" key="9">
    <source>
        <dbReference type="Proteomes" id="UP000239388"/>
    </source>
</evidence>
<feature type="transmembrane region" description="Helical" evidence="7">
    <location>
        <begin position="96"/>
        <end position="120"/>
    </location>
</feature>
<feature type="transmembrane region" description="Helical" evidence="7">
    <location>
        <begin position="333"/>
        <end position="353"/>
    </location>
</feature>
<keyword evidence="2" id="KW-0813">Transport</keyword>
<gene>
    <name evidence="8" type="ORF">C5Y98_01865</name>
</gene>
<dbReference type="CDD" id="cd06177">
    <property type="entry name" value="MFS_NHS"/>
    <property type="match status" value="1"/>
</dbReference>
<feature type="transmembrane region" description="Helical" evidence="7">
    <location>
        <begin position="271"/>
        <end position="290"/>
    </location>
</feature>
<feature type="transmembrane region" description="Helical" evidence="7">
    <location>
        <begin position="160"/>
        <end position="179"/>
    </location>
</feature>
<evidence type="ECO:0000256" key="4">
    <source>
        <dbReference type="ARBA" id="ARBA00022692"/>
    </source>
</evidence>
<feature type="transmembrane region" description="Helical" evidence="7">
    <location>
        <begin position="71"/>
        <end position="90"/>
    </location>
</feature>
<feature type="transmembrane region" description="Helical" evidence="7">
    <location>
        <begin position="246"/>
        <end position="264"/>
    </location>
</feature>
<dbReference type="Proteomes" id="UP000239388">
    <property type="component" value="Unassembled WGS sequence"/>
</dbReference>
<dbReference type="Gene3D" id="1.20.1250.20">
    <property type="entry name" value="MFS general substrate transporter like domains"/>
    <property type="match status" value="2"/>
</dbReference>
<organism evidence="8 9">
    <name type="scientific">Blastopirellula marina</name>
    <dbReference type="NCBI Taxonomy" id="124"/>
    <lineage>
        <taxon>Bacteria</taxon>
        <taxon>Pseudomonadati</taxon>
        <taxon>Planctomycetota</taxon>
        <taxon>Planctomycetia</taxon>
        <taxon>Pirellulales</taxon>
        <taxon>Pirellulaceae</taxon>
        <taxon>Blastopirellula</taxon>
    </lineage>
</organism>
<dbReference type="Pfam" id="PF03825">
    <property type="entry name" value="Nuc_H_symport"/>
    <property type="match status" value="1"/>
</dbReference>
<dbReference type="PANTHER" id="PTHR23522:SF4">
    <property type="entry name" value="NUCLEOSIDE PERMEASE NUPG-RELATED"/>
    <property type="match status" value="1"/>
</dbReference>
<feature type="transmembrane region" description="Helical" evidence="7">
    <location>
        <begin position="410"/>
        <end position="430"/>
    </location>
</feature>
<proteinExistence type="predicted"/>
<dbReference type="InterPro" id="IPR036259">
    <property type="entry name" value="MFS_trans_sf"/>
</dbReference>
<dbReference type="EMBL" id="PUIB01000003">
    <property type="protein sequence ID" value="PQO42608.1"/>
    <property type="molecule type" value="Genomic_DNA"/>
</dbReference>
<keyword evidence="4 7" id="KW-0812">Transmembrane</keyword>
<name>A0A2S8GDR7_9BACT</name>
<protein>
    <submittedName>
        <fullName evidence="8">MFS transporter</fullName>
    </submittedName>
</protein>